<dbReference type="SMART" id="SM00382">
    <property type="entry name" value="AAA"/>
    <property type="match status" value="1"/>
</dbReference>
<evidence type="ECO:0000256" key="1">
    <source>
        <dbReference type="ARBA" id="ARBA00022448"/>
    </source>
</evidence>
<dbReference type="InterPro" id="IPR050166">
    <property type="entry name" value="ABC_transporter_ATP-bind"/>
</dbReference>
<feature type="domain" description="ABC transporter" evidence="4">
    <location>
        <begin position="6"/>
        <end position="247"/>
    </location>
</feature>
<dbReference type="PANTHER" id="PTHR42788:SF13">
    <property type="entry name" value="ALIPHATIC SULFONATES IMPORT ATP-BINDING PROTEIN SSUB"/>
    <property type="match status" value="1"/>
</dbReference>
<dbReference type="Gene3D" id="3.40.50.300">
    <property type="entry name" value="P-loop containing nucleotide triphosphate hydrolases"/>
    <property type="match status" value="1"/>
</dbReference>
<dbReference type="Pfam" id="PF00005">
    <property type="entry name" value="ABC_tran"/>
    <property type="match status" value="1"/>
</dbReference>
<dbReference type="PANTHER" id="PTHR42788">
    <property type="entry name" value="TAURINE IMPORT ATP-BINDING PROTEIN-RELATED"/>
    <property type="match status" value="1"/>
</dbReference>
<accession>E6QCT1</accession>
<sequence length="283" mass="31163">MSAGAVDISHIFKSFRIKERKKLVIRPVLDDINLSIRPGEKVMIVGASGCGKSTLLRLVAGLEQAGAGSISIDGDVVDGPGADRGVVFQQSTLFPWMTVWDNIIFSRRLRISLNSKDEQVSRAVYRSNALVTLMGLEQSIELYPNQLSGGMQQRANIARALVSSPKVLLMDEPFGALDAQTRETMHQVVSHLFNVERTTVLFVTHDVEEAIVLGNKIVVLSANPGRVDSVFTTESLKRDEDGVVIKNDPVFFDFKEQILSRIRETTTLRATADLLQRVAKTVG</sequence>
<reference evidence="5" key="1">
    <citation type="submission" date="2009-10" db="EMBL/GenBank/DDBJ databases">
        <title>Diversity of trophic interactions inside an arsenic-rich microbial ecosystem.</title>
        <authorList>
            <person name="Bertin P.N."/>
            <person name="Heinrich-Salmeron A."/>
            <person name="Pelletier E."/>
            <person name="Goulhen-Chollet F."/>
            <person name="Arsene-Ploetze F."/>
            <person name="Gallien S."/>
            <person name="Calteau A."/>
            <person name="Vallenet D."/>
            <person name="Casiot C."/>
            <person name="Chane-Woon-Ming B."/>
            <person name="Giloteaux L."/>
            <person name="Barakat M."/>
            <person name="Bonnefoy V."/>
            <person name="Bruneel O."/>
            <person name="Chandler M."/>
            <person name="Cleiss J."/>
            <person name="Duran R."/>
            <person name="Elbaz-Poulichet F."/>
            <person name="Fonknechten N."/>
            <person name="Lauga B."/>
            <person name="Mornico D."/>
            <person name="Ortet P."/>
            <person name="Schaeffer C."/>
            <person name="Siguier P."/>
            <person name="Alexander Thil Smith A."/>
            <person name="Van Dorsselaer A."/>
            <person name="Weissenbach J."/>
            <person name="Medigue C."/>
            <person name="Le Paslier D."/>
        </authorList>
    </citation>
    <scope>NUCLEOTIDE SEQUENCE</scope>
</reference>
<dbReference type="PROSITE" id="PS00211">
    <property type="entry name" value="ABC_TRANSPORTER_1"/>
    <property type="match status" value="1"/>
</dbReference>
<evidence type="ECO:0000256" key="2">
    <source>
        <dbReference type="ARBA" id="ARBA00022741"/>
    </source>
</evidence>
<evidence type="ECO:0000259" key="4">
    <source>
        <dbReference type="PROSITE" id="PS50893"/>
    </source>
</evidence>
<dbReference type="SUPFAM" id="SSF52540">
    <property type="entry name" value="P-loop containing nucleoside triphosphate hydrolases"/>
    <property type="match status" value="1"/>
</dbReference>
<dbReference type="GO" id="GO:0016887">
    <property type="term" value="F:ATP hydrolysis activity"/>
    <property type="evidence" value="ECO:0007669"/>
    <property type="project" value="InterPro"/>
</dbReference>
<dbReference type="AlphaFoldDB" id="E6QCT1"/>
<dbReference type="InterPro" id="IPR017871">
    <property type="entry name" value="ABC_transporter-like_CS"/>
</dbReference>
<organism evidence="5">
    <name type="scientific">mine drainage metagenome</name>
    <dbReference type="NCBI Taxonomy" id="410659"/>
    <lineage>
        <taxon>unclassified sequences</taxon>
        <taxon>metagenomes</taxon>
        <taxon>ecological metagenomes</taxon>
    </lineage>
</organism>
<dbReference type="InterPro" id="IPR003439">
    <property type="entry name" value="ABC_transporter-like_ATP-bd"/>
</dbReference>
<gene>
    <name evidence="5" type="primary">nrtD</name>
    <name evidence="5" type="ORF">CARN5_1508</name>
</gene>
<dbReference type="GO" id="GO:0005524">
    <property type="term" value="F:ATP binding"/>
    <property type="evidence" value="ECO:0007669"/>
    <property type="project" value="UniProtKB-KW"/>
</dbReference>
<dbReference type="PROSITE" id="PS50893">
    <property type="entry name" value="ABC_TRANSPORTER_2"/>
    <property type="match status" value="1"/>
</dbReference>
<keyword evidence="2" id="KW-0547">Nucleotide-binding</keyword>
<dbReference type="EMBL" id="CABP01000092">
    <property type="protein sequence ID" value="CBI05007.1"/>
    <property type="molecule type" value="Genomic_DNA"/>
</dbReference>
<dbReference type="InterPro" id="IPR003593">
    <property type="entry name" value="AAA+_ATPase"/>
</dbReference>
<proteinExistence type="predicted"/>
<dbReference type="CDD" id="cd03293">
    <property type="entry name" value="ABC_NrtD_SsuB_transporters"/>
    <property type="match status" value="1"/>
</dbReference>
<keyword evidence="3 5" id="KW-0067">ATP-binding</keyword>
<evidence type="ECO:0000313" key="5">
    <source>
        <dbReference type="EMBL" id="CBI05007.1"/>
    </source>
</evidence>
<dbReference type="InterPro" id="IPR027417">
    <property type="entry name" value="P-loop_NTPase"/>
</dbReference>
<protein>
    <submittedName>
        <fullName evidence="5">Nitrate transport ATP-binding protein nrtD</fullName>
    </submittedName>
</protein>
<comment type="caution">
    <text evidence="5">The sequence shown here is derived from an EMBL/GenBank/DDBJ whole genome shotgun (WGS) entry which is preliminary data.</text>
</comment>
<evidence type="ECO:0000256" key="3">
    <source>
        <dbReference type="ARBA" id="ARBA00022840"/>
    </source>
</evidence>
<name>E6QCT1_9ZZZZ</name>
<keyword evidence="1" id="KW-0813">Transport</keyword>